<comment type="catalytic activity">
    <reaction evidence="1">
        <text>S-ubiquitinyl-[E2 ubiquitin-conjugating enzyme]-L-cysteine + [acceptor protein]-L-lysine = [E2 ubiquitin-conjugating enzyme]-L-cysteine + N(6)-ubiquitinyl-[acceptor protein]-L-lysine.</text>
        <dbReference type="EC" id="2.3.2.26"/>
    </reaction>
</comment>
<feature type="domain" description="HECT" evidence="14">
    <location>
        <begin position="3039"/>
        <end position="3375"/>
    </location>
</feature>
<evidence type="ECO:0000313" key="15">
    <source>
        <dbReference type="EMBL" id="KAI3404721.2"/>
    </source>
</evidence>
<feature type="compositionally biased region" description="Gly residues" evidence="13">
    <location>
        <begin position="2852"/>
        <end position="2862"/>
    </location>
</feature>
<feature type="region of interest" description="Disordered" evidence="13">
    <location>
        <begin position="2848"/>
        <end position="2875"/>
    </location>
</feature>
<dbReference type="InterPro" id="IPR035983">
    <property type="entry name" value="Hect_E3_ubiquitin_ligase"/>
</dbReference>
<evidence type="ECO:0000256" key="6">
    <source>
        <dbReference type="ARBA" id="ARBA00022679"/>
    </source>
</evidence>
<evidence type="ECO:0000256" key="10">
    <source>
        <dbReference type="ARBA" id="ARBA00034494"/>
    </source>
</evidence>
<keyword evidence="5" id="KW-0813">Transport</keyword>
<dbReference type="InterPro" id="IPR000569">
    <property type="entry name" value="HECT_dom"/>
</dbReference>
<dbReference type="GO" id="GO:0006511">
    <property type="term" value="P:ubiquitin-dependent protein catabolic process"/>
    <property type="evidence" value="ECO:0007669"/>
    <property type="project" value="TreeGrafter"/>
</dbReference>
<evidence type="ECO:0000256" key="8">
    <source>
        <dbReference type="ARBA" id="ARBA00022816"/>
    </source>
</evidence>
<keyword evidence="9" id="KW-0539">Nucleus</keyword>
<dbReference type="FunFam" id="3.30.2160.10:FF:000001">
    <property type="entry name" value="E3 ubiquitin-protein ligase NEDD4-like"/>
    <property type="match status" value="1"/>
</dbReference>
<dbReference type="GeneID" id="73380106"/>
<dbReference type="GO" id="GO:0051028">
    <property type="term" value="P:mRNA transport"/>
    <property type="evidence" value="ECO:0007669"/>
    <property type="project" value="UniProtKB-KW"/>
</dbReference>
<feature type="compositionally biased region" description="Acidic residues" evidence="13">
    <location>
        <begin position="1993"/>
        <end position="2015"/>
    </location>
</feature>
<dbReference type="GO" id="GO:0005737">
    <property type="term" value="C:cytoplasm"/>
    <property type="evidence" value="ECO:0007669"/>
    <property type="project" value="TreeGrafter"/>
</dbReference>
<keyword evidence="6" id="KW-0808">Transferase</keyword>
<dbReference type="SUPFAM" id="SSF56204">
    <property type="entry name" value="Hect, E3 ligase catalytic domain"/>
    <property type="match status" value="1"/>
</dbReference>
<dbReference type="Pfam" id="PF00632">
    <property type="entry name" value="HECT"/>
    <property type="match status" value="1"/>
</dbReference>
<dbReference type="RefSeq" id="XP_049180466.1">
    <property type="nucleotide sequence ID" value="XM_049323724.1"/>
</dbReference>
<dbReference type="SUPFAM" id="SSF48371">
    <property type="entry name" value="ARM repeat"/>
    <property type="match status" value="1"/>
</dbReference>
<feature type="region of interest" description="Disordered" evidence="13">
    <location>
        <begin position="1992"/>
        <end position="2023"/>
    </location>
</feature>
<feature type="compositionally biased region" description="Acidic residues" evidence="13">
    <location>
        <begin position="2109"/>
        <end position="2159"/>
    </location>
</feature>
<gene>
    <name evidence="15" type="ORF">KGF56_002489</name>
</gene>
<evidence type="ECO:0000259" key="14">
    <source>
        <dbReference type="PROSITE" id="PS50237"/>
    </source>
</evidence>
<dbReference type="EMBL" id="JAHUZD010000088">
    <property type="protein sequence ID" value="KAI3404721.2"/>
    <property type="molecule type" value="Genomic_DNA"/>
</dbReference>
<proteinExistence type="inferred from homology"/>
<evidence type="ECO:0000313" key="16">
    <source>
        <dbReference type="Proteomes" id="UP001202479"/>
    </source>
</evidence>
<feature type="compositionally biased region" description="Acidic residues" evidence="13">
    <location>
        <begin position="2065"/>
        <end position="2099"/>
    </location>
</feature>
<feature type="region of interest" description="Disordered" evidence="13">
    <location>
        <begin position="2511"/>
        <end position="2544"/>
    </location>
</feature>
<dbReference type="CDD" id="cd00078">
    <property type="entry name" value="HECTc"/>
    <property type="match status" value="1"/>
</dbReference>
<dbReference type="Proteomes" id="UP001202479">
    <property type="component" value="Unassembled WGS sequence"/>
</dbReference>
<feature type="region of interest" description="Disordered" evidence="13">
    <location>
        <begin position="803"/>
        <end position="822"/>
    </location>
</feature>
<feature type="compositionally biased region" description="Low complexity" evidence="13">
    <location>
        <begin position="190"/>
        <end position="201"/>
    </location>
</feature>
<dbReference type="SMART" id="SM00119">
    <property type="entry name" value="HECTc"/>
    <property type="match status" value="1"/>
</dbReference>
<feature type="compositionally biased region" description="Polar residues" evidence="13">
    <location>
        <begin position="2522"/>
        <end position="2540"/>
    </location>
</feature>
<comment type="similarity">
    <text evidence="10">Belongs to the UPL family. TOM1/PTR1 subfamily.</text>
</comment>
<feature type="compositionally biased region" description="Acidic residues" evidence="13">
    <location>
        <begin position="206"/>
        <end position="216"/>
    </location>
</feature>
<accession>A0AAI9SXU0</accession>
<dbReference type="GO" id="GO:0000209">
    <property type="term" value="P:protein polyubiquitination"/>
    <property type="evidence" value="ECO:0007669"/>
    <property type="project" value="TreeGrafter"/>
</dbReference>
<sequence>MAQPIRPLLDELLSCTDTEFPDKLLANVKWDRPKGDLLHWIPILDRIDDTLASYIKDHDLENEFPKLRIIPEKDVYVICACLEFTKTLLRNCSDIQIYSSAERIYALINTPTIDVRLKALEIAVMLAEKFVVSGSSRFSAPKVVKNRVLELARSYPPLVPFDCEVRHLEEEEEKEEEEEEDEAKAKAKAKATATATATATEAEVKVEEEEDEETDEEKANKKDEEEEEEEKEEEEEEEEEEKKNQKEDEGEQEKDNKSTGKPSIIGDHYNFVDTLRRDKKLPQKWKSIHFQYYKSILAHQKDATALPKQVSESKSDNLVVSEGLQVFSIPEESVAKMTLEQIFAKGTEALPKSSWFSFGIAAEVAKSFNTQSNEAFQLREKLIRIKAYATGYTCCMLSNQHTSSRLLEAEPYVFSFLVDAISPENSKFVSKDVLVAALTALNCISMKKAWTGDIMRCMGGNVSHGVLFQCLRRIKRLVASQQDDFDEDAYALFFGLVSHMIKTKSLLPRLISGGLLEDLIPFLGLETKYKWTCSSAIHLLALYLSGAPDSLDAFIASNGFTMLIDSIKKEVNFNINSREFSGSNSDPDLEKKFPPYTKIPSKRASYLRNLLKLVADLLNSNHGDRLRNLFDSPLLESFNSIITHPLIFGPQILAYTIDSIFFIIHNEPTAFSILNEAKVIDTILDNYKSLFLPSGQLLISLAEVLGAISLNNSGLMKVTNKQSISTFFKSFYDDDIAKVLVESDMSTNLGCSFDELGRHYPSLKPIILDETLDLVKQMTEYAGNKLNGIEFYTSSAGSLYSSKDDTTPIKNDDDDDDDENNNNRKDFIKNWDNANSAFLVDNVYFFLSGLFQDSGQWGTDAIEQSNSDIWIKLLTVPRAPFDYFLSNGISSYLGVLKYFDEEEINYGLPKVISYLSTALEDELVVRYINFEGEVSFFQTISIDEASMLIEQLYKINLLLFTLTKIYLNLGLVVNDRIRQILENFGHHSNMLWQLSKLLSRSIFEETVLRMNTPDEVLKITSNFPSDSPPLQVYASDPAESLGTEKDAATLGTSAKFKNVLQLRTLNYYLQANISLLLATVVRACVPKRRDHENEQSRRDGVDILLSVAQGITDAFKQKVENLYILQSQLLGVSNVILYILNQRERGKDVVYTPFAIALFQLGFYDNLNEVAIKLWDDLLQMDPEEVQATTELKYIASCPSSIVKNALSQMFMIYTRSVNADDLSSIPFAKAYFQTGYKSNIEVELISSFLIQVRGKALTLLHDVILSPSCSIHQDNGRFSAKNIPSPLIEQLINIATNVFQGRKEIVGTEFTPFDQKLVRPPEDQLAYLISLGMTEHQADHYFDHHNDLSALDKGVPMSCPIFQDLKESDWKEFAKQLSADEVDFSVDFPPFEKSEDILATRKKIWSIEPWIEVAVLYPKTTSSIAVLFTSLKSKDVFSYLLNQAVNELPKTSKDRYAVYLHIISLLISSTTFSFNCSACDIDKLFGPSAITEDTVHEKYFPYLMSIFEQKFLLEDVQIPEDTKHPHLKFTEQLPSQNWNQVMANVFDQIKELKNVTDSRSANGLARVLVLYSKHYEYASNISEMPIMGALMKIVRNESIEKLVLDSLKTSMVMIIRGCFESQEVVSNYIKHDVAGIFSRNFKQSRSLKTLLKDNLSLVFRDANITTEAISNQVVIEGYSGLSPLGSDIIVSKSKIDSSNEGDVEMIDHGHAKSSKTGALMSLVMSELMDVVKTDWLSDPEDDSTKSKNKTKSKVGIYANKNFTYACFLTQTIAELLGSYKQAKFDFLTFSRKVQGEIKLRPTSLNFFVHQLIPTQPFEKNSDNEYGRRSALSSIAKVALMSLISTSLVDFNTTSTSTSTPNPKKEDPDLALIRRFVVDLIIKVMKDTLSLNNLAKTRYGKMVDLFDLTGTLISSKFRDSIGPLLDKDSIKHDLFYMTRVYVEKQMSNMLTSLISEFDLNFPEIEQVSKAALKPIIILGKNKVDYQELFALEGQEEADDDDIVPDEENEERDETPDLFRNSTLGMYDLEIASEEDDYDDEGALEVMIPGDDIESDESSELSAIDSGEDEDEEEEEEEDEDDDSEEGEDEDVDMEDEEGAVLDSERSLDDIEIIDELDLDSSGDNEEGYYDLDEEDGAEDEREEDDEGEEEEGDEGDGEEGVNHDSYWEEDGESEYDEDELDGWIEELEDENDEDEDEDEIVAESLSVPPFRSRVDASENDEDSEEDLSDSESRQEYEVRMVTPENGLRRLFNQAGLSHLDRSPTSAFSLLVDGLFREGNFRGSIEISGNEDARGGPNTIRRLFENMMHLGQGSKQVEHFHNIHIKSTKERWTEALVMFDPPQKDRMVDRIIPGIVNRIEDKSIEAYNIKQKEYEKIKKEREEKKKKAMEEEQKRQEEEAKQREENLSNVPPRDPIFVRIGDRDVDISGTDIDPDYIEALPEDMREEVLASYVRERRANASTQNSDAREIDPDFLNALPGNIRDEILQQESFARRYAALEESREDFADAVADEVTEEDDHQDNTLQSGQHQHQHPHTVNQKSQKRGKIFFTPLSDKQGIAAILRLLFMPLTIPQREQIYQALHYMCFNKQSRIEIINSMLSVLHDTFTTQRPIQKVFSQVYNRASDKESKLKVPLNSTPISIGIQFIESIDFLLERNSHLRYFLMTEHENPLIAKKIAKKPSRESKFQINYILKLLDNKLLVEDQTFLDNLARVLQVSTRPLLALKTRGENRSSPQFPPPYIPEENFRLIVKILTGNDCSNTTFRRTISAMQNFSVLENAQKLFSIELSEKAAYYGNKITGDLNKLTQELITDGNSSSKSFSNFSAHSSDQAKLLRILTALDYMYENKEKDQGGGSSGNGENGDNGDNGDNGAGDNEIEELTNLYKKLSLGSLWDALSDCLRELEKKSELTNVANALLPLIEALMVVCKHGKVKVLQAKDYSKYEAKKIDFTKEPIESLFFSFTDEHKKILNQMVRGNANLMSGPFGMLVKNPRVLEFDNKKNYFDRKLHADLKEQTKLSIDVRREQVFLDSYRALFFKGKEEFKNAKLEINFKGEMGIDAGGVTREWYQVLSRQMFNPDYALFTPVVLDETTFHPNRTSYINPEHLSFFKFIGRIIGKAIFDNCFLDCHFSRAVYKRILGQSQILKDMESLDLEYYKSLIWMLENDITDVITETFSVETDDYGEHKIIDLIENGRDVAVTEENKHDYVKKVVEYKLSTSVAEQMENFLIGFHEIIPRELVAIFDEKELELLISGLPDIDVQDWQANTVYSNYSPSSLQIQWFWRAVKSFDNEERARLLQFATGTSKVPLNGFKELSGASGTCKFNIHRDYGSTDRLPSSHTCFNQIDLPAYENYETLRGSLLMAISEGHEGFGLA</sequence>
<name>A0AAI9SXU0_9ASCO</name>
<dbReference type="PANTHER" id="PTHR11254:SF67">
    <property type="entry name" value="E3 UBIQUITIN-PROTEIN LIGASE HUWE1"/>
    <property type="match status" value="1"/>
</dbReference>
<evidence type="ECO:0000256" key="4">
    <source>
        <dbReference type="ARBA" id="ARBA00012485"/>
    </source>
</evidence>
<comment type="subcellular location">
    <subcellularLocation>
        <location evidence="2">Nucleus</location>
    </subcellularLocation>
</comment>
<dbReference type="Gene3D" id="3.30.2160.10">
    <property type="entry name" value="Hect, E3 ligase catalytic domain"/>
    <property type="match status" value="1"/>
</dbReference>
<keyword evidence="16" id="KW-1185">Reference proteome</keyword>
<dbReference type="InterPro" id="IPR025527">
    <property type="entry name" value="HUWE1/Rev1_UBM"/>
</dbReference>
<evidence type="ECO:0000256" key="5">
    <source>
        <dbReference type="ARBA" id="ARBA00022448"/>
    </source>
</evidence>
<dbReference type="InterPro" id="IPR010309">
    <property type="entry name" value="E3_Ub_ligase_DUF908"/>
</dbReference>
<dbReference type="InterPro" id="IPR016024">
    <property type="entry name" value="ARM-type_fold"/>
</dbReference>
<keyword evidence="7 12" id="KW-0833">Ubl conjugation pathway</keyword>
<dbReference type="PANTHER" id="PTHR11254">
    <property type="entry name" value="HECT DOMAIN UBIQUITIN-PROTEIN LIGASE"/>
    <property type="match status" value="1"/>
</dbReference>
<comment type="caution">
    <text evidence="15">The sequence shown here is derived from an EMBL/GenBank/DDBJ whole genome shotgun (WGS) entry which is preliminary data.</text>
</comment>
<evidence type="ECO:0000256" key="3">
    <source>
        <dbReference type="ARBA" id="ARBA00004906"/>
    </source>
</evidence>
<feature type="region of interest" description="Disordered" evidence="13">
    <location>
        <begin position="2387"/>
        <end position="2414"/>
    </location>
</feature>
<feature type="compositionally biased region" description="Acidic residues" evidence="13">
    <location>
        <begin position="2167"/>
        <end position="2201"/>
    </location>
</feature>
<dbReference type="GO" id="GO:0005634">
    <property type="term" value="C:nucleus"/>
    <property type="evidence" value="ECO:0007669"/>
    <property type="project" value="UniProtKB-SubCell"/>
</dbReference>
<feature type="region of interest" description="Disordered" evidence="13">
    <location>
        <begin position="2047"/>
        <end position="2238"/>
    </location>
</feature>
<evidence type="ECO:0000256" key="9">
    <source>
        <dbReference type="ARBA" id="ARBA00023242"/>
    </source>
</evidence>
<comment type="pathway">
    <text evidence="3">Protein modification; protein ubiquitination.</text>
</comment>
<evidence type="ECO:0000256" key="12">
    <source>
        <dbReference type="PROSITE-ProRule" id="PRU00104"/>
    </source>
</evidence>
<dbReference type="InterPro" id="IPR010314">
    <property type="entry name" value="E3_Ub_ligase_DUF913"/>
</dbReference>
<feature type="active site" description="Glycyl thioester intermediate" evidence="12">
    <location>
        <position position="3342"/>
    </location>
</feature>
<dbReference type="FunFam" id="3.90.1750.10:FF:000003">
    <property type="entry name" value="E3 ubiquitin-protein ligase UPL1"/>
    <property type="match status" value="1"/>
</dbReference>
<dbReference type="Gene3D" id="3.90.1750.10">
    <property type="entry name" value="Hect, E3 ligase catalytic domains"/>
    <property type="match status" value="1"/>
</dbReference>
<reference evidence="15" key="1">
    <citation type="journal article" date="2022" name="DNA Res.">
        <title>Genome analysis of five recently described species of the CUG-Ser clade uncovers Candida theae as a new hybrid lineage with pathogenic potential in the Candida parapsilosis species complex.</title>
        <authorList>
            <person name="Mixao V."/>
            <person name="Del Olmo V."/>
            <person name="Hegedusova E."/>
            <person name="Saus E."/>
            <person name="Pryszcz L."/>
            <person name="Cillingova A."/>
            <person name="Nosek J."/>
            <person name="Gabaldon T."/>
        </authorList>
    </citation>
    <scope>NUCLEOTIDE SEQUENCE</scope>
    <source>
        <strain evidence="15">CBS 10844</strain>
    </source>
</reference>
<organism evidence="15 16">
    <name type="scientific">Candida oxycetoniae</name>
    <dbReference type="NCBI Taxonomy" id="497107"/>
    <lineage>
        <taxon>Eukaryota</taxon>
        <taxon>Fungi</taxon>
        <taxon>Dikarya</taxon>
        <taxon>Ascomycota</taxon>
        <taxon>Saccharomycotina</taxon>
        <taxon>Pichiomycetes</taxon>
        <taxon>Debaryomycetaceae</taxon>
        <taxon>Candida/Lodderomyces clade</taxon>
        <taxon>Candida</taxon>
    </lineage>
</organism>
<keyword evidence="8" id="KW-0509">mRNA transport</keyword>
<feature type="compositionally biased region" description="Basic and acidic residues" evidence="13">
    <location>
        <begin position="2387"/>
        <end position="2405"/>
    </location>
</feature>
<feature type="region of interest" description="Disordered" evidence="13">
    <location>
        <begin position="168"/>
        <end position="266"/>
    </location>
</feature>
<dbReference type="Pfam" id="PF14377">
    <property type="entry name" value="UBM"/>
    <property type="match status" value="2"/>
</dbReference>
<evidence type="ECO:0000256" key="2">
    <source>
        <dbReference type="ARBA" id="ARBA00004123"/>
    </source>
</evidence>
<evidence type="ECO:0000256" key="11">
    <source>
        <dbReference type="ARBA" id="ARBA00076267"/>
    </source>
</evidence>
<dbReference type="Gene3D" id="3.30.2410.10">
    <property type="entry name" value="Hect, E3 ligase catalytic domain"/>
    <property type="match status" value="1"/>
</dbReference>
<evidence type="ECO:0000256" key="7">
    <source>
        <dbReference type="ARBA" id="ARBA00022786"/>
    </source>
</evidence>
<feature type="compositionally biased region" description="Basic and acidic residues" evidence="13">
    <location>
        <begin position="241"/>
        <end position="258"/>
    </location>
</feature>
<dbReference type="Pfam" id="PF06025">
    <property type="entry name" value="DUF913"/>
    <property type="match status" value="1"/>
</dbReference>
<dbReference type="Pfam" id="PF06012">
    <property type="entry name" value="DUF908"/>
    <property type="match status" value="1"/>
</dbReference>
<feature type="compositionally biased region" description="Acidic residues" evidence="13">
    <location>
        <begin position="2217"/>
        <end position="2229"/>
    </location>
</feature>
<protein>
    <recommendedName>
        <fullName evidence="4">HECT-type E3 ubiquitin transferase</fullName>
        <ecNumber evidence="4">2.3.2.26</ecNumber>
    </recommendedName>
    <alternativeName>
        <fullName evidence="11">HECT-type E3 ubiquitin transferase TOM1</fullName>
    </alternativeName>
</protein>
<dbReference type="GO" id="GO:0061630">
    <property type="term" value="F:ubiquitin protein ligase activity"/>
    <property type="evidence" value="ECO:0007669"/>
    <property type="project" value="UniProtKB-EC"/>
</dbReference>
<evidence type="ECO:0000256" key="13">
    <source>
        <dbReference type="SAM" id="MobiDB-lite"/>
    </source>
</evidence>
<dbReference type="PROSITE" id="PS50237">
    <property type="entry name" value="HECT"/>
    <property type="match status" value="1"/>
</dbReference>
<feature type="compositionally biased region" description="Acidic residues" evidence="13">
    <location>
        <begin position="170"/>
        <end position="182"/>
    </location>
</feature>
<dbReference type="InterPro" id="IPR050409">
    <property type="entry name" value="E3_ubiq-protein_ligase"/>
</dbReference>
<dbReference type="FunFam" id="3.30.2410.10:FF:000004">
    <property type="entry name" value="E3 ubiquitin-protein ligase HUWE1, variant"/>
    <property type="match status" value="1"/>
</dbReference>
<evidence type="ECO:0000256" key="1">
    <source>
        <dbReference type="ARBA" id="ARBA00000885"/>
    </source>
</evidence>
<feature type="compositionally biased region" description="Acidic residues" evidence="13">
    <location>
        <begin position="224"/>
        <end position="240"/>
    </location>
</feature>
<dbReference type="EC" id="2.3.2.26" evidence="4"/>